<dbReference type="GO" id="GO:0006351">
    <property type="term" value="P:DNA-templated transcription"/>
    <property type="evidence" value="ECO:0007669"/>
    <property type="project" value="InterPro"/>
</dbReference>
<dbReference type="SMART" id="SM00906">
    <property type="entry name" value="Fungal_trans"/>
    <property type="match status" value="1"/>
</dbReference>
<dbReference type="GO" id="GO:0003700">
    <property type="term" value="F:DNA-binding transcription factor activity"/>
    <property type="evidence" value="ECO:0007669"/>
    <property type="project" value="InterPro"/>
</dbReference>
<dbReference type="AlphaFoldDB" id="A0A9W8MP06"/>
<dbReference type="InterPro" id="IPR007219">
    <property type="entry name" value="XnlR_reg_dom"/>
</dbReference>
<evidence type="ECO:0000259" key="5">
    <source>
        <dbReference type="SMART" id="SM00906"/>
    </source>
</evidence>
<dbReference type="PANTHER" id="PTHR46910:SF3">
    <property type="entry name" value="HALOTOLERANCE PROTEIN 9-RELATED"/>
    <property type="match status" value="1"/>
</dbReference>
<dbReference type="GO" id="GO:0005634">
    <property type="term" value="C:nucleus"/>
    <property type="evidence" value="ECO:0007669"/>
    <property type="project" value="UniProtKB-SubCell"/>
</dbReference>
<evidence type="ECO:0000256" key="4">
    <source>
        <dbReference type="ARBA" id="ARBA00023242"/>
    </source>
</evidence>
<protein>
    <recommendedName>
        <fullName evidence="5">Xylanolytic transcriptional activator regulatory domain-containing protein</fullName>
    </recommendedName>
</protein>
<keyword evidence="7" id="KW-1185">Reference proteome</keyword>
<dbReference type="PANTHER" id="PTHR46910">
    <property type="entry name" value="TRANSCRIPTION FACTOR PDR1"/>
    <property type="match status" value="1"/>
</dbReference>
<sequence>MPSPNWKSQARAMQHTGSRFPFASPQVDIWLPKDRSFAQYIINVYFTHLNIHRPVYARKDFDKIVDDLYESSPTGYDPGHLFSVYLVLALGTLSELNNRAVKANLDEKDHNLGSAAARKLMPHDWPSNDEFFERALGVKPELCVSISSLQALILLHWYLYIERQGRTLWRLVGTLVRLAIELGLHHDPTPQLAPGTNQHIFTEEESQLRIRLWAIILIHDRGTSILLGRPLAIATSDSNTPHPYRIKNARFVEFSEHFELSQPVADIQADIINSLYAPTRQAGDTIMRNATRIIKSMTELRRNLPENYHA</sequence>
<dbReference type="OrthoDB" id="4064873at2759"/>
<proteinExistence type="predicted"/>
<accession>A0A9W8MP06</accession>
<dbReference type="Pfam" id="PF04082">
    <property type="entry name" value="Fungal_trans"/>
    <property type="match status" value="1"/>
</dbReference>
<dbReference type="CDD" id="cd12148">
    <property type="entry name" value="fungal_TF_MHR"/>
    <property type="match status" value="1"/>
</dbReference>
<evidence type="ECO:0000313" key="6">
    <source>
        <dbReference type="EMBL" id="KAJ3485832.1"/>
    </source>
</evidence>
<dbReference type="InterPro" id="IPR050987">
    <property type="entry name" value="AtrR-like"/>
</dbReference>
<comment type="subcellular location">
    <subcellularLocation>
        <location evidence="1">Nucleus</location>
    </subcellularLocation>
</comment>
<organism evidence="6 7">
    <name type="scientific">Agrocybe chaxingu</name>
    <dbReference type="NCBI Taxonomy" id="84603"/>
    <lineage>
        <taxon>Eukaryota</taxon>
        <taxon>Fungi</taxon>
        <taxon>Dikarya</taxon>
        <taxon>Basidiomycota</taxon>
        <taxon>Agaricomycotina</taxon>
        <taxon>Agaricomycetes</taxon>
        <taxon>Agaricomycetidae</taxon>
        <taxon>Agaricales</taxon>
        <taxon>Agaricineae</taxon>
        <taxon>Strophariaceae</taxon>
        <taxon>Agrocybe</taxon>
    </lineage>
</organism>
<dbReference type="GO" id="GO:0008270">
    <property type="term" value="F:zinc ion binding"/>
    <property type="evidence" value="ECO:0007669"/>
    <property type="project" value="InterPro"/>
</dbReference>
<dbReference type="EMBL" id="JANKHO010003141">
    <property type="protein sequence ID" value="KAJ3485832.1"/>
    <property type="molecule type" value="Genomic_DNA"/>
</dbReference>
<dbReference type="Proteomes" id="UP001148786">
    <property type="component" value="Unassembled WGS sequence"/>
</dbReference>
<evidence type="ECO:0000256" key="2">
    <source>
        <dbReference type="ARBA" id="ARBA00022723"/>
    </source>
</evidence>
<feature type="domain" description="Xylanolytic transcriptional activator regulatory" evidence="5">
    <location>
        <begin position="168"/>
        <end position="249"/>
    </location>
</feature>
<keyword evidence="3" id="KW-0238">DNA-binding</keyword>
<evidence type="ECO:0000256" key="3">
    <source>
        <dbReference type="ARBA" id="ARBA00023125"/>
    </source>
</evidence>
<name>A0A9W8MP06_9AGAR</name>
<evidence type="ECO:0000256" key="1">
    <source>
        <dbReference type="ARBA" id="ARBA00004123"/>
    </source>
</evidence>
<reference evidence="6" key="1">
    <citation type="submission" date="2022-07" db="EMBL/GenBank/DDBJ databases">
        <title>Genome Sequence of Agrocybe chaxingu.</title>
        <authorList>
            <person name="Buettner E."/>
        </authorList>
    </citation>
    <scope>NUCLEOTIDE SEQUENCE</scope>
    <source>
        <strain evidence="6">MP-N11</strain>
    </source>
</reference>
<keyword evidence="4" id="KW-0539">Nucleus</keyword>
<evidence type="ECO:0000313" key="7">
    <source>
        <dbReference type="Proteomes" id="UP001148786"/>
    </source>
</evidence>
<keyword evidence="2" id="KW-0479">Metal-binding</keyword>
<dbReference type="GO" id="GO:0003677">
    <property type="term" value="F:DNA binding"/>
    <property type="evidence" value="ECO:0007669"/>
    <property type="project" value="UniProtKB-KW"/>
</dbReference>
<comment type="caution">
    <text evidence="6">The sequence shown here is derived from an EMBL/GenBank/DDBJ whole genome shotgun (WGS) entry which is preliminary data.</text>
</comment>
<gene>
    <name evidence="6" type="ORF">NLJ89_g11862</name>
</gene>